<evidence type="ECO:0000256" key="3">
    <source>
        <dbReference type="ARBA" id="ARBA00022771"/>
    </source>
</evidence>
<dbReference type="Gene3D" id="3.30.50.10">
    <property type="entry name" value="Erythroid Transcription Factor GATA-1, subunit A"/>
    <property type="match status" value="1"/>
</dbReference>
<keyword evidence="13" id="KW-1185">Reference proteome</keyword>
<feature type="region of interest" description="Disordered" evidence="10">
    <location>
        <begin position="221"/>
        <end position="256"/>
    </location>
</feature>
<keyword evidence="5" id="KW-0805">Transcription regulation</keyword>
<protein>
    <recommendedName>
        <fullName evidence="11">GATA-type domain-containing protein</fullName>
    </recommendedName>
</protein>
<dbReference type="InterPro" id="IPR051140">
    <property type="entry name" value="GATA_TF"/>
</dbReference>
<sequence>MKIKRKPTENSGMHDRILTLLSPSLHSFLSSVIPKPPNSNNFRFSLSLSLSLLGECVLCSQQLGCGQMNNGGSWLPEEEEELKGLSENFFDDLITLPLEEDMETGDDDEEGDWDAKFENLVPPPLDLLTSLSSEFTHAPRAGLLRNPLPTLKQSSSSEVSSSSLPDVKLSTLFQSSSALSVAANGSVSFPVKGTRSNLRKRPTPPTFRSLKSFASEMVQQFAPDDPDSETYLPFAKKKRQRKNKDQSSVSDSPEQFNADGTIRMCTHCETTKTPQWREGPCGPKTLCNACGVRFRSGRLLPEYRPSYPNKLKQSSSLEVSSTIDSSLPDVKVSTLFQSSSAVSAANGSVSFQTPNRAFPVKGTRSNLHIQIPQVICIRDGPAHLPSQNAPKKKRQMKNKNQVSDSPDSFNADGTIRMCTHCETTKTPQWRLYGEMYSI</sequence>
<comment type="similarity">
    <text evidence="1">Belongs to the type IV zinc-finger family. Class A subfamily.</text>
</comment>
<dbReference type="InterPro" id="IPR000679">
    <property type="entry name" value="Znf_GATA"/>
</dbReference>
<keyword evidence="6" id="KW-0238">DNA-binding</keyword>
<proteinExistence type="inferred from homology"/>
<comment type="caution">
    <text evidence="12">The sequence shown here is derived from an EMBL/GenBank/DDBJ whole genome shotgun (WGS) entry which is preliminary data.</text>
</comment>
<keyword evidence="8" id="KW-0804">Transcription</keyword>
<accession>A0ABQ8DN88</accession>
<evidence type="ECO:0000313" key="13">
    <source>
        <dbReference type="Proteomes" id="UP000824890"/>
    </source>
</evidence>
<dbReference type="PANTHER" id="PTHR45658:SF135">
    <property type="entry name" value="GATA-TYPE DOMAIN-CONTAINING PROTEIN"/>
    <property type="match status" value="1"/>
</dbReference>
<dbReference type="Proteomes" id="UP000824890">
    <property type="component" value="Unassembled WGS sequence"/>
</dbReference>
<evidence type="ECO:0000256" key="5">
    <source>
        <dbReference type="ARBA" id="ARBA00023015"/>
    </source>
</evidence>
<evidence type="ECO:0000256" key="4">
    <source>
        <dbReference type="ARBA" id="ARBA00022833"/>
    </source>
</evidence>
<dbReference type="PANTHER" id="PTHR45658">
    <property type="entry name" value="GATA TRANSCRIPTION FACTOR"/>
    <property type="match status" value="1"/>
</dbReference>
<dbReference type="PROSITE" id="PS50114">
    <property type="entry name" value="GATA_ZN_FINGER_2"/>
    <property type="match status" value="1"/>
</dbReference>
<dbReference type="InterPro" id="IPR013088">
    <property type="entry name" value="Znf_NHR/GATA"/>
</dbReference>
<dbReference type="PROSITE" id="PS00344">
    <property type="entry name" value="GATA_ZN_FINGER_1"/>
    <property type="match status" value="1"/>
</dbReference>
<evidence type="ECO:0000259" key="11">
    <source>
        <dbReference type="PROSITE" id="PS50114"/>
    </source>
</evidence>
<evidence type="ECO:0000256" key="1">
    <source>
        <dbReference type="ARBA" id="ARBA00005694"/>
    </source>
</evidence>
<keyword evidence="7" id="KW-0010">Activator</keyword>
<dbReference type="CDD" id="cd00202">
    <property type="entry name" value="ZnF_GATA"/>
    <property type="match status" value="1"/>
</dbReference>
<keyword evidence="3 9" id="KW-0863">Zinc-finger</keyword>
<keyword evidence="4" id="KW-0862">Zinc</keyword>
<feature type="compositionally biased region" description="Polar residues" evidence="10">
    <location>
        <begin position="246"/>
        <end position="255"/>
    </location>
</feature>
<evidence type="ECO:0000256" key="6">
    <source>
        <dbReference type="ARBA" id="ARBA00023125"/>
    </source>
</evidence>
<feature type="compositionally biased region" description="Polar residues" evidence="10">
    <location>
        <begin position="398"/>
        <end position="408"/>
    </location>
</feature>
<dbReference type="Pfam" id="PF00320">
    <property type="entry name" value="GATA"/>
    <property type="match status" value="1"/>
</dbReference>
<evidence type="ECO:0000256" key="7">
    <source>
        <dbReference type="ARBA" id="ARBA00023159"/>
    </source>
</evidence>
<reference evidence="12 13" key="1">
    <citation type="submission" date="2021-05" db="EMBL/GenBank/DDBJ databases">
        <title>Genome Assembly of Synthetic Allotetraploid Brassica napus Reveals Homoeologous Exchanges between Subgenomes.</title>
        <authorList>
            <person name="Davis J.T."/>
        </authorList>
    </citation>
    <scope>NUCLEOTIDE SEQUENCE [LARGE SCALE GENOMIC DNA]</scope>
    <source>
        <strain evidence="13">cv. Da-Ae</strain>
        <tissue evidence="12">Seedling</tissue>
    </source>
</reference>
<gene>
    <name evidence="12" type="ORF">HID58_015677</name>
</gene>
<evidence type="ECO:0000256" key="2">
    <source>
        <dbReference type="ARBA" id="ARBA00022723"/>
    </source>
</evidence>
<dbReference type="SUPFAM" id="SSF57716">
    <property type="entry name" value="Glucocorticoid receptor-like (DNA-binding domain)"/>
    <property type="match status" value="1"/>
</dbReference>
<dbReference type="EMBL" id="JAGKQM010000004">
    <property type="protein sequence ID" value="KAH0929950.1"/>
    <property type="molecule type" value="Genomic_DNA"/>
</dbReference>
<dbReference type="SMART" id="SM00401">
    <property type="entry name" value="ZnF_GATA"/>
    <property type="match status" value="1"/>
</dbReference>
<evidence type="ECO:0000256" key="9">
    <source>
        <dbReference type="PROSITE-ProRule" id="PRU00094"/>
    </source>
</evidence>
<name>A0ABQ8DN88_BRANA</name>
<feature type="domain" description="GATA-type" evidence="11">
    <location>
        <begin position="263"/>
        <end position="295"/>
    </location>
</feature>
<evidence type="ECO:0000313" key="12">
    <source>
        <dbReference type="EMBL" id="KAH0929950.1"/>
    </source>
</evidence>
<organism evidence="12 13">
    <name type="scientific">Brassica napus</name>
    <name type="common">Rape</name>
    <dbReference type="NCBI Taxonomy" id="3708"/>
    <lineage>
        <taxon>Eukaryota</taxon>
        <taxon>Viridiplantae</taxon>
        <taxon>Streptophyta</taxon>
        <taxon>Embryophyta</taxon>
        <taxon>Tracheophyta</taxon>
        <taxon>Spermatophyta</taxon>
        <taxon>Magnoliopsida</taxon>
        <taxon>eudicotyledons</taxon>
        <taxon>Gunneridae</taxon>
        <taxon>Pentapetalae</taxon>
        <taxon>rosids</taxon>
        <taxon>malvids</taxon>
        <taxon>Brassicales</taxon>
        <taxon>Brassicaceae</taxon>
        <taxon>Brassiceae</taxon>
        <taxon>Brassica</taxon>
    </lineage>
</organism>
<evidence type="ECO:0000256" key="8">
    <source>
        <dbReference type="ARBA" id="ARBA00023163"/>
    </source>
</evidence>
<evidence type="ECO:0000256" key="10">
    <source>
        <dbReference type="SAM" id="MobiDB-lite"/>
    </source>
</evidence>
<feature type="region of interest" description="Disordered" evidence="10">
    <location>
        <begin position="386"/>
        <end position="410"/>
    </location>
</feature>
<keyword evidence="2" id="KW-0479">Metal-binding</keyword>